<keyword evidence="2" id="KW-1185">Reference proteome</keyword>
<evidence type="ECO:0000313" key="1">
    <source>
        <dbReference type="EMBL" id="RBO84077.1"/>
    </source>
</evidence>
<protein>
    <submittedName>
        <fullName evidence="1">Uncharacterized protein</fullName>
    </submittedName>
</protein>
<dbReference type="OrthoDB" id="6387823at2"/>
<dbReference type="EMBL" id="QNRF01000003">
    <property type="protein sequence ID" value="RBO84077.1"/>
    <property type="molecule type" value="Genomic_DNA"/>
</dbReference>
<name>A0A366D1W7_9GAMM</name>
<organism evidence="1 2">
    <name type="scientific">Marinomonas aquiplantarum</name>
    <dbReference type="NCBI Taxonomy" id="491951"/>
    <lineage>
        <taxon>Bacteria</taxon>
        <taxon>Pseudomonadati</taxon>
        <taxon>Pseudomonadota</taxon>
        <taxon>Gammaproteobacteria</taxon>
        <taxon>Oceanospirillales</taxon>
        <taxon>Oceanospirillaceae</taxon>
        <taxon>Marinomonas</taxon>
    </lineage>
</organism>
<proteinExistence type="predicted"/>
<reference evidence="1 2" key="1">
    <citation type="submission" date="2018-06" db="EMBL/GenBank/DDBJ databases">
        <title>Genomic Encyclopedia of Type Strains, Phase III (KMG-III): the genomes of soil and plant-associated and newly described type strains.</title>
        <authorList>
            <person name="Whitman W."/>
        </authorList>
    </citation>
    <scope>NUCLEOTIDE SEQUENCE [LARGE SCALE GENOMIC DNA]</scope>
    <source>
        <strain evidence="1 2">CECT 7732</strain>
    </source>
</reference>
<dbReference type="Proteomes" id="UP000252086">
    <property type="component" value="Unassembled WGS sequence"/>
</dbReference>
<accession>A0A366D1W7</accession>
<comment type="caution">
    <text evidence="1">The sequence shown here is derived from an EMBL/GenBank/DDBJ whole genome shotgun (WGS) entry which is preliminary data.</text>
</comment>
<evidence type="ECO:0000313" key="2">
    <source>
        <dbReference type="Proteomes" id="UP000252086"/>
    </source>
</evidence>
<gene>
    <name evidence="1" type="ORF">DFP76_103351</name>
</gene>
<sequence length="68" mass="7787">MKKCIVTSISLILVAIQTSCTTKGAYEAFQYNHASACREYRGQQQDDCLANYSKSFEEYQKERTGYSE</sequence>
<dbReference type="AlphaFoldDB" id="A0A366D1W7"/>
<dbReference type="RefSeq" id="WP_113874042.1">
    <property type="nucleotide sequence ID" value="NZ_QNRF01000003.1"/>
</dbReference>